<sequence>MGFRISVDTGGTFTDIVVMDESGRQTIGKALTTKERIFRGMSEAIEVAARELGLTMKGLLDQTDLLIYGTTRATNAIVTRNVAKTAFLTTMGFPDTLVLKEGGKVNPHDFTQDYPEPYIPRRYTFEIEERMSAEGTASVPFNEAQARSVLEVLKARGFEAVAVCFLWSIANPDHELRMGELINEMLPGVPFTLSHKLVPIVREYRRASATAIDASLKPLMQDHLRGLEADLRATGYRNDILVSTSVGGVMLVDELVDAPIHTAKSGPAMAPVAALTYSTIENLGDNVIVCDTGGTTFDVGLVRDGRLTYSRDTWLGGQWTGHLLGISSVDVRSIGAGGGSIAWIDEGGLMRVGPQSAGADPGPACYGRGGTQPTVSDAACVLGYFDPAFFLGGRMTLDTEAARRAIGTVAERIGRPIEETAWNILNLATELMIKAIQEITIAEGVNPRESTIVAGGGAAGINILPIAQELGCERLVLPKVASALSASGMQFADIVKEETASLVTTSDRFNLEGVNRVLSTLERKLKEFLATLGPRAQAAHRIEFLTEARYLAQVWELETPLEFSRFATEADVEGLVESFHKVHERVFAMRDEGSPVECVNWKARLIVKLAPEVTGEAGPAITALAAPTPSTTRSCYFGGTTPVPTPIYKSGDLKPGYKIVGPAIVEEPTTTLVVFPQTSTTVSGVGNYVFGIG</sequence>
<dbReference type="Pfam" id="PF05378">
    <property type="entry name" value="Hydant_A_N"/>
    <property type="match status" value="1"/>
</dbReference>
<dbReference type="SUPFAM" id="SSF53067">
    <property type="entry name" value="Actin-like ATPase domain"/>
    <property type="match status" value="1"/>
</dbReference>
<dbReference type="RefSeq" id="WP_085931863.1">
    <property type="nucleotide sequence ID" value="NZ_FUWJ01000001.1"/>
</dbReference>
<evidence type="ECO:0000313" key="4">
    <source>
        <dbReference type="EMBL" id="SJZ30824.1"/>
    </source>
</evidence>
<dbReference type="PANTHER" id="PTHR11365:SF23">
    <property type="entry name" value="HYPOTHETICAL 5-OXOPROLINASE (EUROFUNG)-RELATED"/>
    <property type="match status" value="1"/>
</dbReference>
<dbReference type="InterPro" id="IPR049517">
    <property type="entry name" value="ACX-like_C"/>
</dbReference>
<dbReference type="STRING" id="225324.SAMN02745126_00086"/>
<dbReference type="Pfam" id="PF01968">
    <property type="entry name" value="Hydantoinase_A"/>
    <property type="match status" value="1"/>
</dbReference>
<dbReference type="GO" id="GO:0017168">
    <property type="term" value="F:5-oxoprolinase (ATP-hydrolyzing) activity"/>
    <property type="evidence" value="ECO:0007669"/>
    <property type="project" value="TreeGrafter"/>
</dbReference>
<dbReference type="Proteomes" id="UP000190092">
    <property type="component" value="Unassembled WGS sequence"/>
</dbReference>
<keyword evidence="5" id="KW-1185">Reference proteome</keyword>
<evidence type="ECO:0000259" key="1">
    <source>
        <dbReference type="Pfam" id="PF01968"/>
    </source>
</evidence>
<organism evidence="4 5">
    <name type="scientific">Enhydrobacter aerosaccus</name>
    <dbReference type="NCBI Taxonomy" id="225324"/>
    <lineage>
        <taxon>Bacteria</taxon>
        <taxon>Pseudomonadati</taxon>
        <taxon>Pseudomonadota</taxon>
        <taxon>Alphaproteobacteria</taxon>
        <taxon>Hyphomicrobiales</taxon>
        <taxon>Enhydrobacter</taxon>
    </lineage>
</organism>
<dbReference type="InterPro" id="IPR043129">
    <property type="entry name" value="ATPase_NBD"/>
</dbReference>
<protein>
    <submittedName>
        <fullName evidence="4">N-methylhydantoinase A</fullName>
    </submittedName>
</protein>
<feature type="domain" description="Hydantoinase A/oxoprolinase" evidence="1">
    <location>
        <begin position="206"/>
        <end position="497"/>
    </location>
</feature>
<evidence type="ECO:0000259" key="2">
    <source>
        <dbReference type="Pfam" id="PF05378"/>
    </source>
</evidence>
<reference evidence="5" key="1">
    <citation type="submission" date="2017-02" db="EMBL/GenBank/DDBJ databases">
        <authorList>
            <person name="Varghese N."/>
            <person name="Submissions S."/>
        </authorList>
    </citation>
    <scope>NUCLEOTIDE SEQUENCE [LARGE SCALE GENOMIC DNA]</scope>
    <source>
        <strain evidence="5">ATCC 27094</strain>
    </source>
</reference>
<gene>
    <name evidence="4" type="ORF">SAMN02745126_00086</name>
</gene>
<dbReference type="InterPro" id="IPR045079">
    <property type="entry name" value="Oxoprolinase-like"/>
</dbReference>
<dbReference type="EMBL" id="FUWJ01000001">
    <property type="protein sequence ID" value="SJZ30824.1"/>
    <property type="molecule type" value="Genomic_DNA"/>
</dbReference>
<dbReference type="InterPro" id="IPR008040">
    <property type="entry name" value="Hydant_A_N"/>
</dbReference>
<feature type="domain" description="Hydantoinase/oxoprolinase N-terminal" evidence="2">
    <location>
        <begin position="4"/>
        <end position="185"/>
    </location>
</feature>
<dbReference type="PANTHER" id="PTHR11365">
    <property type="entry name" value="5-OXOPROLINASE RELATED"/>
    <property type="match status" value="1"/>
</dbReference>
<dbReference type="Pfam" id="PF19278">
    <property type="entry name" value="Hydant_A_C"/>
    <property type="match status" value="1"/>
</dbReference>
<name>A0A1T4JKY0_9HYPH</name>
<evidence type="ECO:0000259" key="3">
    <source>
        <dbReference type="Pfam" id="PF19278"/>
    </source>
</evidence>
<dbReference type="InterPro" id="IPR002821">
    <property type="entry name" value="Hydantoinase_A"/>
</dbReference>
<dbReference type="AlphaFoldDB" id="A0A1T4JKY0"/>
<dbReference type="GO" id="GO:0005829">
    <property type="term" value="C:cytosol"/>
    <property type="evidence" value="ECO:0007669"/>
    <property type="project" value="TreeGrafter"/>
</dbReference>
<dbReference type="GO" id="GO:0006749">
    <property type="term" value="P:glutathione metabolic process"/>
    <property type="evidence" value="ECO:0007669"/>
    <property type="project" value="TreeGrafter"/>
</dbReference>
<feature type="domain" description="Acetophenone carboxylase-like C-terminal" evidence="3">
    <location>
        <begin position="519"/>
        <end position="682"/>
    </location>
</feature>
<proteinExistence type="predicted"/>
<evidence type="ECO:0000313" key="5">
    <source>
        <dbReference type="Proteomes" id="UP000190092"/>
    </source>
</evidence>
<dbReference type="OrthoDB" id="7314499at2"/>
<accession>A0A1T4JKY0</accession>